<dbReference type="Gene3D" id="3.40.720.10">
    <property type="entry name" value="Alkaline Phosphatase, subunit A"/>
    <property type="match status" value="1"/>
</dbReference>
<keyword evidence="4" id="KW-0106">Calcium</keyword>
<dbReference type="PANTHER" id="PTHR42693">
    <property type="entry name" value="ARYLSULFATASE FAMILY MEMBER"/>
    <property type="match status" value="1"/>
</dbReference>
<sequence>MTQYLKSLLALVFLFATFGATAKAVPNVVFILADDLGIGDVNCYGGERCLIETPSIDALAKGGLRFTDAHVNASVCGPTRRAIMTGRYNWRFGATVNNGPWGFCGPRPNTEKSTLGKLFKRAGYGTGYVGKWHLGTTMTTMDGRKQGLTNVDFTKPLIYGPVQFGFDHSFILPGSLDMYPYAYARNNIWQGEVTAQKGWSAFNRVGPAEKDFQDHEVLETFYTEAEAFIERQKKGNPFFLFLALTAPHTPTSPGVNWRGRSKLGVYGDFVMEVDHSVERVMKALKARGVDQDTLVLFSSDHGPAPYAGNILKATPAQIKKMEAMGHFPSGPHRGYKFSVYE</sequence>
<feature type="domain" description="Sulfatase N-terminal" evidence="5">
    <location>
        <begin position="26"/>
        <end position="315"/>
    </location>
</feature>
<name>A0A382HAD1_9ZZZZ</name>
<evidence type="ECO:0000256" key="2">
    <source>
        <dbReference type="ARBA" id="ARBA00022723"/>
    </source>
</evidence>
<comment type="similarity">
    <text evidence="1">Belongs to the sulfatase family.</text>
</comment>
<dbReference type="InterPro" id="IPR024607">
    <property type="entry name" value="Sulfatase_CS"/>
</dbReference>
<dbReference type="GO" id="GO:0046872">
    <property type="term" value="F:metal ion binding"/>
    <property type="evidence" value="ECO:0007669"/>
    <property type="project" value="UniProtKB-KW"/>
</dbReference>
<keyword evidence="3" id="KW-0378">Hydrolase</keyword>
<dbReference type="PROSITE" id="PS00149">
    <property type="entry name" value="SULFATASE_2"/>
    <property type="match status" value="1"/>
</dbReference>
<organism evidence="6">
    <name type="scientific">marine metagenome</name>
    <dbReference type="NCBI Taxonomy" id="408172"/>
    <lineage>
        <taxon>unclassified sequences</taxon>
        <taxon>metagenomes</taxon>
        <taxon>ecological metagenomes</taxon>
    </lineage>
</organism>
<evidence type="ECO:0000259" key="5">
    <source>
        <dbReference type="Pfam" id="PF00884"/>
    </source>
</evidence>
<dbReference type="Pfam" id="PF00884">
    <property type="entry name" value="Sulfatase"/>
    <property type="match status" value="1"/>
</dbReference>
<dbReference type="PANTHER" id="PTHR42693:SF53">
    <property type="entry name" value="ENDO-4-O-SULFATASE"/>
    <property type="match status" value="1"/>
</dbReference>
<protein>
    <recommendedName>
        <fullName evidence="5">Sulfatase N-terminal domain-containing protein</fullName>
    </recommendedName>
</protein>
<dbReference type="GO" id="GO:0004065">
    <property type="term" value="F:arylsulfatase activity"/>
    <property type="evidence" value="ECO:0007669"/>
    <property type="project" value="TreeGrafter"/>
</dbReference>
<evidence type="ECO:0000256" key="3">
    <source>
        <dbReference type="ARBA" id="ARBA00022801"/>
    </source>
</evidence>
<dbReference type="InterPro" id="IPR050738">
    <property type="entry name" value="Sulfatase"/>
</dbReference>
<evidence type="ECO:0000256" key="4">
    <source>
        <dbReference type="ARBA" id="ARBA00022837"/>
    </source>
</evidence>
<proteinExistence type="inferred from homology"/>
<dbReference type="AlphaFoldDB" id="A0A382HAD1"/>
<dbReference type="InterPro" id="IPR000917">
    <property type="entry name" value="Sulfatase_N"/>
</dbReference>
<reference evidence="6" key="1">
    <citation type="submission" date="2018-05" db="EMBL/GenBank/DDBJ databases">
        <authorList>
            <person name="Lanie J.A."/>
            <person name="Ng W.-L."/>
            <person name="Kazmierczak K.M."/>
            <person name="Andrzejewski T.M."/>
            <person name="Davidsen T.M."/>
            <person name="Wayne K.J."/>
            <person name="Tettelin H."/>
            <person name="Glass J.I."/>
            <person name="Rusch D."/>
            <person name="Podicherti R."/>
            <person name="Tsui H.-C.T."/>
            <person name="Winkler M.E."/>
        </authorList>
    </citation>
    <scope>NUCLEOTIDE SEQUENCE</scope>
</reference>
<dbReference type="SUPFAM" id="SSF53649">
    <property type="entry name" value="Alkaline phosphatase-like"/>
    <property type="match status" value="1"/>
</dbReference>
<accession>A0A382HAD1</accession>
<feature type="non-terminal residue" evidence="6">
    <location>
        <position position="341"/>
    </location>
</feature>
<keyword evidence="2" id="KW-0479">Metal-binding</keyword>
<evidence type="ECO:0000313" key="6">
    <source>
        <dbReference type="EMBL" id="SVB84274.1"/>
    </source>
</evidence>
<evidence type="ECO:0000256" key="1">
    <source>
        <dbReference type="ARBA" id="ARBA00008779"/>
    </source>
</evidence>
<gene>
    <name evidence="6" type="ORF">METZ01_LOCUS237128</name>
</gene>
<dbReference type="InterPro" id="IPR017850">
    <property type="entry name" value="Alkaline_phosphatase_core_sf"/>
</dbReference>
<dbReference type="PROSITE" id="PS00523">
    <property type="entry name" value="SULFATASE_1"/>
    <property type="match status" value="1"/>
</dbReference>
<dbReference type="EMBL" id="UINC01060112">
    <property type="protein sequence ID" value="SVB84274.1"/>
    <property type="molecule type" value="Genomic_DNA"/>
</dbReference>